<gene>
    <name evidence="2" type="ORF">GJ700_05510</name>
</gene>
<name>A0A7X2LQC3_9BURK</name>
<dbReference type="AlphaFoldDB" id="A0A7X2LQC3"/>
<evidence type="ECO:0000259" key="1">
    <source>
        <dbReference type="Pfam" id="PF00364"/>
    </source>
</evidence>
<dbReference type="Gene3D" id="2.40.50.100">
    <property type="match status" value="1"/>
</dbReference>
<dbReference type="CDD" id="cd06849">
    <property type="entry name" value="lipoyl_domain"/>
    <property type="match status" value="1"/>
</dbReference>
<dbReference type="EMBL" id="WKJJ01000003">
    <property type="protein sequence ID" value="MRV71175.1"/>
    <property type="molecule type" value="Genomic_DNA"/>
</dbReference>
<evidence type="ECO:0000313" key="2">
    <source>
        <dbReference type="EMBL" id="MRV71175.1"/>
    </source>
</evidence>
<organism evidence="2 3">
    <name type="scientific">Pseudoduganella rivuli</name>
    <dbReference type="NCBI Taxonomy" id="2666085"/>
    <lineage>
        <taxon>Bacteria</taxon>
        <taxon>Pseudomonadati</taxon>
        <taxon>Pseudomonadota</taxon>
        <taxon>Betaproteobacteria</taxon>
        <taxon>Burkholderiales</taxon>
        <taxon>Oxalobacteraceae</taxon>
        <taxon>Telluria group</taxon>
        <taxon>Pseudoduganella</taxon>
    </lineage>
</organism>
<dbReference type="InterPro" id="IPR000089">
    <property type="entry name" value="Biotin_lipoyl"/>
</dbReference>
<dbReference type="SUPFAM" id="SSF51230">
    <property type="entry name" value="Single hybrid motif"/>
    <property type="match status" value="1"/>
</dbReference>
<sequence>MSTQHPIHLPDSAWDDVEPGTEALLEQWLVQPGDRVSAGQPIAMVVMVKTGIEVCAPCDGLLEQVLIDADGTIAQGKALGAVREA</sequence>
<keyword evidence="3" id="KW-1185">Reference proteome</keyword>
<comment type="caution">
    <text evidence="2">The sequence shown here is derived from an EMBL/GenBank/DDBJ whole genome shotgun (WGS) entry which is preliminary data.</text>
</comment>
<accession>A0A7X2LQC3</accession>
<dbReference type="InterPro" id="IPR011053">
    <property type="entry name" value="Single_hybrid_motif"/>
</dbReference>
<dbReference type="Proteomes" id="UP000446768">
    <property type="component" value="Unassembled WGS sequence"/>
</dbReference>
<dbReference type="Pfam" id="PF00364">
    <property type="entry name" value="Biotin_lipoyl"/>
    <property type="match status" value="1"/>
</dbReference>
<protein>
    <submittedName>
        <fullName evidence="2">Biotin attachment protein</fullName>
    </submittedName>
</protein>
<dbReference type="RefSeq" id="WP_154371667.1">
    <property type="nucleotide sequence ID" value="NZ_WKJJ01000003.1"/>
</dbReference>
<feature type="domain" description="Lipoyl-binding" evidence="1">
    <location>
        <begin position="22"/>
        <end position="79"/>
    </location>
</feature>
<proteinExistence type="predicted"/>
<reference evidence="2 3" key="1">
    <citation type="submission" date="2019-11" db="EMBL/GenBank/DDBJ databases">
        <title>Novel species isolated from a subtropical stream in China.</title>
        <authorList>
            <person name="Lu H."/>
        </authorList>
    </citation>
    <scope>NUCLEOTIDE SEQUENCE [LARGE SCALE GENOMIC DNA]</scope>
    <source>
        <strain evidence="2 3">FT92W</strain>
    </source>
</reference>
<evidence type="ECO:0000313" key="3">
    <source>
        <dbReference type="Proteomes" id="UP000446768"/>
    </source>
</evidence>